<reference evidence="2" key="1">
    <citation type="journal article" date="2019" name="Int. J. Syst. Evol. Microbiol.">
        <title>The Global Catalogue of Microorganisms (GCM) 10K type strain sequencing project: providing services to taxonomists for standard genome sequencing and annotation.</title>
        <authorList>
            <consortium name="The Broad Institute Genomics Platform"/>
            <consortium name="The Broad Institute Genome Sequencing Center for Infectious Disease"/>
            <person name="Wu L."/>
            <person name="Ma J."/>
        </authorList>
    </citation>
    <scope>NUCLEOTIDE SEQUENCE [LARGE SCALE GENOMIC DNA]</scope>
    <source>
        <strain evidence="2">JCM 16548</strain>
    </source>
</reference>
<evidence type="ECO:0000313" key="2">
    <source>
        <dbReference type="Proteomes" id="UP001500051"/>
    </source>
</evidence>
<dbReference type="Pfam" id="PF04464">
    <property type="entry name" value="Glyphos_transf"/>
    <property type="match status" value="1"/>
</dbReference>
<protein>
    <submittedName>
        <fullName evidence="1">CDP-glycerol glycerophosphotransferase family protein</fullName>
    </submittedName>
</protein>
<dbReference type="SUPFAM" id="SSF53756">
    <property type="entry name" value="UDP-Glycosyltransferase/glycogen phosphorylase"/>
    <property type="match status" value="1"/>
</dbReference>
<gene>
    <name evidence="1" type="ORF">GCM10022204_00220</name>
</gene>
<sequence length="395" mass="43025">MGKLVGLRRSAQLVREKLGNRLTADRFVGEVRKNGPVPDEAVALFFAVGPENAYQFEQWRLPLEALATRRPVVVIVDRPDTGRLVLSGSTLPVAFARASGELEALVDRHRVAAVLYVNQVEQNFRMLRFAEPVHVQIGHGESDKGGSVSNQHKAYDLTFIGGPAGRERLARALFDFDADTRIREVGRPQLDHDPAGAPDWADDGRLRVLYAPTWEGDRTSIHYGSVVSHGAAIIAALRADPRVRIIYRPHPRIGRASAAHGVADAALRAALAADGDRHLLDTGPYGWQWRFADHCITDVSAVAYDWLATGKPLVITAPAEGAYRPASRLLEALPLLPADRAGDLAALLPDPSPELAELAAYYFGDTADGASTQRFEAALTEVIDCRRAEISTRST</sequence>
<dbReference type="InterPro" id="IPR007554">
    <property type="entry name" value="Glycerophosphate_synth"/>
</dbReference>
<proteinExistence type="predicted"/>
<dbReference type="InterPro" id="IPR043148">
    <property type="entry name" value="TagF_C"/>
</dbReference>
<dbReference type="Gene3D" id="3.40.50.12580">
    <property type="match status" value="1"/>
</dbReference>
<comment type="caution">
    <text evidence="1">The sequence shown here is derived from an EMBL/GenBank/DDBJ whole genome shotgun (WGS) entry which is preliminary data.</text>
</comment>
<dbReference type="RefSeq" id="WP_344810230.1">
    <property type="nucleotide sequence ID" value="NZ_BAAAYX010000002.1"/>
</dbReference>
<name>A0ABP7CIP2_9ACTN</name>
<dbReference type="EMBL" id="BAAAYX010000002">
    <property type="protein sequence ID" value="GAA3689562.1"/>
    <property type="molecule type" value="Genomic_DNA"/>
</dbReference>
<keyword evidence="2" id="KW-1185">Reference proteome</keyword>
<accession>A0ABP7CIP2</accession>
<dbReference type="Proteomes" id="UP001500051">
    <property type="component" value="Unassembled WGS sequence"/>
</dbReference>
<evidence type="ECO:0000313" key="1">
    <source>
        <dbReference type="EMBL" id="GAA3689562.1"/>
    </source>
</evidence>
<organism evidence="1 2">
    <name type="scientific">Microlunatus aurantiacus</name>
    <dbReference type="NCBI Taxonomy" id="446786"/>
    <lineage>
        <taxon>Bacteria</taxon>
        <taxon>Bacillati</taxon>
        <taxon>Actinomycetota</taxon>
        <taxon>Actinomycetes</taxon>
        <taxon>Propionibacteriales</taxon>
        <taxon>Propionibacteriaceae</taxon>
        <taxon>Microlunatus</taxon>
    </lineage>
</organism>